<protein>
    <submittedName>
        <fullName evidence="2">WAPL domain-containing protein</fullName>
    </submittedName>
</protein>
<organism evidence="1 2">
    <name type="scientific">Rhabditophanes sp. KR3021</name>
    <dbReference type="NCBI Taxonomy" id="114890"/>
    <lineage>
        <taxon>Eukaryota</taxon>
        <taxon>Metazoa</taxon>
        <taxon>Ecdysozoa</taxon>
        <taxon>Nematoda</taxon>
        <taxon>Chromadorea</taxon>
        <taxon>Rhabditida</taxon>
        <taxon>Tylenchina</taxon>
        <taxon>Panagrolaimomorpha</taxon>
        <taxon>Strongyloidoidea</taxon>
        <taxon>Alloionematidae</taxon>
        <taxon>Rhabditophanes</taxon>
    </lineage>
</organism>
<sequence length="595" mass="67153">MPCKETYEDENDCILKTCSNAFDTTSCNESCQFLVDSTNTKPGSCPIDKKSQILSECKASCSKDSDCENIQKCCTIGCSRICKKPKMKDARLLPIPNNIVVVERKRKRSAVVRWVMKGLTRNHTNTNSNIYVIQWKWGLEDKESKMTQWQTVTMKNKNYAILKHVLSAGRYYIFRVGAVSELGSLGYSNCSNAFKLSKEAKAPSGPTNVTAQVSDYDKYSYEWSYKVTWIPPHSDLPVKEYHLSYWESDVVTPDMMRSDQQKRSLTDTDGSDEMKLEERNKVTIIIPNFSTKAEISKLKCDKNYIIEIYGTSESSEGLLKGDVSTILIKTNKDEREREAFSYVPHHIPVTISNNQIVKSFKAEIGSPYFEVGSLHTSISWEDHPLCSPVKRSFLVKVSSISCESEMIKLTTSDCSISVGDLKFDCEYEVEVREQRMLKNVLKNTFYTYSCNEVNGMTDEMCESYEKNGIVCLQKSSNSMSCSWGIRKMRTSSETLVGYRINLSSRNAPSNLSILPPSQRSIIFKDLSNKTAYLLKIQCVTSQGLGEEMESVFQTNDYVDDSSDTVPILELPLSSSSSLASRCSTFALIISLMSIL</sequence>
<evidence type="ECO:0000313" key="1">
    <source>
        <dbReference type="Proteomes" id="UP000095286"/>
    </source>
</evidence>
<evidence type="ECO:0000313" key="2">
    <source>
        <dbReference type="WBParaSite" id="RSKR_0000979600.1"/>
    </source>
</evidence>
<dbReference type="WBParaSite" id="RSKR_0000979600.1">
    <property type="protein sequence ID" value="RSKR_0000979600.1"/>
    <property type="gene ID" value="RSKR_0000979600"/>
</dbReference>
<name>A0AC35UC38_9BILA</name>
<reference evidence="2" key="1">
    <citation type="submission" date="2016-11" db="UniProtKB">
        <authorList>
            <consortium name="WormBaseParasite"/>
        </authorList>
    </citation>
    <scope>IDENTIFICATION</scope>
    <source>
        <strain evidence="2">KR3021</strain>
    </source>
</reference>
<dbReference type="Proteomes" id="UP000095286">
    <property type="component" value="Unplaced"/>
</dbReference>
<proteinExistence type="predicted"/>
<accession>A0AC35UC38</accession>